<feature type="domain" description="Cadherin" evidence="13">
    <location>
        <begin position="111"/>
        <end position="220"/>
    </location>
</feature>
<feature type="domain" description="Cadherin" evidence="13">
    <location>
        <begin position="336"/>
        <end position="439"/>
    </location>
</feature>
<feature type="domain" description="Cadherin" evidence="13">
    <location>
        <begin position="221"/>
        <end position="328"/>
    </location>
</feature>
<feature type="transmembrane region" description="Helical" evidence="12">
    <location>
        <begin position="760"/>
        <end position="785"/>
    </location>
</feature>
<dbReference type="Gene3D" id="2.60.40.60">
    <property type="entry name" value="Cadherins"/>
    <property type="match status" value="7"/>
</dbReference>
<dbReference type="FunFam" id="2.60.40.60:FF:000007">
    <property type="entry name" value="Protocadherin alpha 2"/>
    <property type="match status" value="1"/>
</dbReference>
<dbReference type="CDD" id="cd11304">
    <property type="entry name" value="Cadherin_repeat"/>
    <property type="match status" value="7"/>
</dbReference>
<dbReference type="PRINTS" id="PR00205">
    <property type="entry name" value="CADHERIN"/>
</dbReference>
<evidence type="ECO:0000256" key="4">
    <source>
        <dbReference type="ARBA" id="ARBA00022729"/>
    </source>
</evidence>
<evidence type="ECO:0000313" key="15">
    <source>
        <dbReference type="Proteomes" id="UP001186944"/>
    </source>
</evidence>
<dbReference type="FunFam" id="2.60.40.60:FF:000134">
    <property type="entry name" value="protocadherin Fat 4"/>
    <property type="match status" value="1"/>
</dbReference>
<keyword evidence="4" id="KW-0732">Signal</keyword>
<dbReference type="InterPro" id="IPR020894">
    <property type="entry name" value="Cadherin_CS"/>
</dbReference>
<accession>A0AA89BYM0</accession>
<evidence type="ECO:0000256" key="11">
    <source>
        <dbReference type="PROSITE-ProRule" id="PRU00043"/>
    </source>
</evidence>
<comment type="caution">
    <text evidence="14">The sequence shown here is derived from an EMBL/GenBank/DDBJ whole genome shotgun (WGS) entry which is preliminary data.</text>
</comment>
<dbReference type="GO" id="GO:0005886">
    <property type="term" value="C:plasma membrane"/>
    <property type="evidence" value="ECO:0007669"/>
    <property type="project" value="UniProtKB-SubCell"/>
</dbReference>
<dbReference type="FunFam" id="2.60.40.60:FF:000020">
    <property type="entry name" value="Dachsous cadherin-related 1b"/>
    <property type="match status" value="1"/>
</dbReference>
<evidence type="ECO:0000256" key="3">
    <source>
        <dbReference type="ARBA" id="ARBA00022692"/>
    </source>
</evidence>
<dbReference type="SUPFAM" id="SSF49313">
    <property type="entry name" value="Cadherin-like"/>
    <property type="match status" value="7"/>
</dbReference>
<comment type="subcellular location">
    <subcellularLocation>
        <location evidence="1">Cell membrane</location>
        <topology evidence="1">Single-pass type I membrane protein</topology>
    </subcellularLocation>
</comment>
<organism evidence="14 15">
    <name type="scientific">Pinctada imbricata</name>
    <name type="common">Atlantic pearl-oyster</name>
    <name type="synonym">Pinctada martensii</name>
    <dbReference type="NCBI Taxonomy" id="66713"/>
    <lineage>
        <taxon>Eukaryota</taxon>
        <taxon>Metazoa</taxon>
        <taxon>Spiralia</taxon>
        <taxon>Lophotrochozoa</taxon>
        <taxon>Mollusca</taxon>
        <taxon>Bivalvia</taxon>
        <taxon>Autobranchia</taxon>
        <taxon>Pteriomorphia</taxon>
        <taxon>Pterioida</taxon>
        <taxon>Pterioidea</taxon>
        <taxon>Pteriidae</taxon>
        <taxon>Pinctada</taxon>
    </lineage>
</organism>
<dbReference type="PROSITE" id="PS50268">
    <property type="entry name" value="CADHERIN_2"/>
    <property type="match status" value="7"/>
</dbReference>
<name>A0AA89BYM0_PINIB</name>
<dbReference type="Proteomes" id="UP001186944">
    <property type="component" value="Unassembled WGS sequence"/>
</dbReference>
<keyword evidence="10" id="KW-0325">Glycoprotein</keyword>
<keyword evidence="6 11" id="KW-0106">Calcium</keyword>
<feature type="domain" description="Cadherin" evidence="13">
    <location>
        <begin position="647"/>
        <end position="752"/>
    </location>
</feature>
<proteinExistence type="predicted"/>
<evidence type="ECO:0000256" key="7">
    <source>
        <dbReference type="ARBA" id="ARBA00022889"/>
    </source>
</evidence>
<dbReference type="GO" id="GO:0007156">
    <property type="term" value="P:homophilic cell adhesion via plasma membrane adhesion molecules"/>
    <property type="evidence" value="ECO:0007669"/>
    <property type="project" value="InterPro"/>
</dbReference>
<evidence type="ECO:0000256" key="12">
    <source>
        <dbReference type="SAM" id="Phobius"/>
    </source>
</evidence>
<dbReference type="FunFam" id="2.60.40.60:FF:000092">
    <property type="entry name" value="Protocadherin 8"/>
    <property type="match status" value="1"/>
</dbReference>
<keyword evidence="8 12" id="KW-1133">Transmembrane helix</keyword>
<feature type="domain" description="Cadherin" evidence="13">
    <location>
        <begin position="545"/>
        <end position="647"/>
    </location>
</feature>
<keyword evidence="7" id="KW-0130">Cell adhesion</keyword>
<protein>
    <recommendedName>
        <fullName evidence="13">Cadherin domain-containing protein</fullName>
    </recommendedName>
</protein>
<dbReference type="PROSITE" id="PS00232">
    <property type="entry name" value="CADHERIN_1"/>
    <property type="match status" value="3"/>
</dbReference>
<keyword evidence="5" id="KW-0677">Repeat</keyword>
<keyword evidence="9 12" id="KW-0472">Membrane</keyword>
<dbReference type="InterPro" id="IPR002126">
    <property type="entry name" value="Cadherin-like_dom"/>
</dbReference>
<feature type="domain" description="Cadherin" evidence="13">
    <location>
        <begin position="440"/>
        <end position="544"/>
    </location>
</feature>
<dbReference type="Pfam" id="PF08266">
    <property type="entry name" value="Cadherin_2"/>
    <property type="match status" value="1"/>
</dbReference>
<keyword evidence="3 12" id="KW-0812">Transmembrane</keyword>
<evidence type="ECO:0000256" key="1">
    <source>
        <dbReference type="ARBA" id="ARBA00004251"/>
    </source>
</evidence>
<evidence type="ECO:0000256" key="5">
    <source>
        <dbReference type="ARBA" id="ARBA00022737"/>
    </source>
</evidence>
<feature type="domain" description="Cadherin" evidence="13">
    <location>
        <begin position="17"/>
        <end position="110"/>
    </location>
</feature>
<dbReference type="PANTHER" id="PTHR24026">
    <property type="entry name" value="FAT ATYPICAL CADHERIN-RELATED"/>
    <property type="match status" value="1"/>
</dbReference>
<dbReference type="PANTHER" id="PTHR24026:SF133">
    <property type="entry name" value="CADHERIN-RELATED FAMILY MEMBER 2"/>
    <property type="match status" value="1"/>
</dbReference>
<evidence type="ECO:0000256" key="10">
    <source>
        <dbReference type="ARBA" id="ARBA00023180"/>
    </source>
</evidence>
<evidence type="ECO:0000256" key="9">
    <source>
        <dbReference type="ARBA" id="ARBA00023136"/>
    </source>
</evidence>
<sequence>MDEENDQDHILGNVSQDANLRDLLGPADNLTDLRYTILTTGNQVASLFTIDGKTSTLSTNQVLDRDTLCQYDPVCILKFDVVAKSEVTDFFHKITVSVTLKDINDNTPEFPDPVVEVPLAENSVIGTETPLAGAIDLDSGNNSVQAYRIFPESVPFIINEEFYPDGRSTLRLVVSRKLDRETEDRYRFKILALDRGNPVKTGSVIIDVNVLDINDNPPNFEKDVYNISIAEDFPLNTMILRVKALDSDIGENGEVFYRLSQRQNDEIRRIFYIHPTSGELSLMTSLITESRPTYTVIVEASDNASAPLISQAQILVTVLDTHNAQPAIKTTLFFTQDNSNFIHIVENVKNGTVIASISAVDPDKGLNGQVDCVSNDSDFRLWKVETNGYTLAVFGKLNRELSEKHNIKIQCTDKGAPPKSAFEIITVILTDVNDNAPKFTQDVYRIEKPENELPNSSIFQVIANDSDVTPTSITYFISNTSDAVENFYVDSSSGIVYNKRPLDRELSSFISIPVVARDNKPPFHIGSAILEVIVLDVNDNAPYFLHDKYNFSLLENQPTNTFVGKVFAEDKDEGKNAEVTISAQNINDLPFRIFSNGSIFTTRPLDREASAQYTISVVARDRGSPALSNVTNVTVSVLDVNDNSPKIHVQEVLRISQFTPANTQFFVINATDDDFETNSQLMYDIEDQSNVSKIISINKLQGQLRLVRSLTSDDVGQYKCVVIVTDMGNSPRTSSASFTIFVTRDDISTQKYTSEAAIKYYAIAVAICCVTIVLSSVIILVICLIRRKDRLEGDKTNSSITSQVTQDSDLSQMDMRINDTYSTDYVPGTLMKSFSGGKKKEKQVTFKSPYIAPHVKFEEEDSDETPPEVISEDVTIWDWNQPYTHAYRSLDQYSPDEPPNIYGMDQKNYMGPNVLKYNKPIKQPEARVNDA</sequence>
<dbReference type="EMBL" id="VSWD01000006">
    <property type="protein sequence ID" value="KAK3099335.1"/>
    <property type="molecule type" value="Genomic_DNA"/>
</dbReference>
<keyword evidence="15" id="KW-1185">Reference proteome</keyword>
<dbReference type="FunFam" id="2.60.40.60:FF:000002">
    <property type="entry name" value="Protocadherin alpha 2"/>
    <property type="match status" value="1"/>
</dbReference>
<dbReference type="InterPro" id="IPR013164">
    <property type="entry name" value="Cadherin_N"/>
</dbReference>
<dbReference type="InterPro" id="IPR015919">
    <property type="entry name" value="Cadherin-like_sf"/>
</dbReference>
<evidence type="ECO:0000256" key="6">
    <source>
        <dbReference type="ARBA" id="ARBA00022837"/>
    </source>
</evidence>
<evidence type="ECO:0000313" key="14">
    <source>
        <dbReference type="EMBL" id="KAK3099335.1"/>
    </source>
</evidence>
<reference evidence="14" key="1">
    <citation type="submission" date="2019-08" db="EMBL/GenBank/DDBJ databases">
        <title>The improved chromosome-level genome for the pearl oyster Pinctada fucata martensii using PacBio sequencing and Hi-C.</title>
        <authorList>
            <person name="Zheng Z."/>
        </authorList>
    </citation>
    <scope>NUCLEOTIDE SEQUENCE</scope>
    <source>
        <strain evidence="14">ZZ-2019</strain>
        <tissue evidence="14">Adductor muscle</tissue>
    </source>
</reference>
<evidence type="ECO:0000256" key="2">
    <source>
        <dbReference type="ARBA" id="ARBA00022475"/>
    </source>
</evidence>
<gene>
    <name evidence="14" type="ORF">FSP39_002812</name>
</gene>
<evidence type="ECO:0000259" key="13">
    <source>
        <dbReference type="PROSITE" id="PS50268"/>
    </source>
</evidence>
<dbReference type="SMART" id="SM00112">
    <property type="entry name" value="CA"/>
    <property type="match status" value="7"/>
</dbReference>
<keyword evidence="2" id="KW-1003">Cell membrane</keyword>
<dbReference type="AlphaFoldDB" id="A0AA89BYM0"/>
<evidence type="ECO:0000256" key="8">
    <source>
        <dbReference type="ARBA" id="ARBA00022989"/>
    </source>
</evidence>
<dbReference type="Pfam" id="PF00028">
    <property type="entry name" value="Cadherin"/>
    <property type="match status" value="6"/>
</dbReference>
<dbReference type="GO" id="GO:0005509">
    <property type="term" value="F:calcium ion binding"/>
    <property type="evidence" value="ECO:0007669"/>
    <property type="project" value="UniProtKB-UniRule"/>
</dbReference>